<proteinExistence type="inferred from homology"/>
<evidence type="ECO:0000256" key="6">
    <source>
        <dbReference type="ARBA" id="ARBA00022840"/>
    </source>
</evidence>
<dbReference type="EC" id="2.7.2.4" evidence="7"/>
<dbReference type="InterPro" id="IPR036393">
    <property type="entry name" value="AceGlu_kinase-like_sf"/>
</dbReference>
<comment type="pathway">
    <text evidence="8">Amino-acid biosynthesis; L-methionine biosynthesis via de novo pathway; L-homoserine from L-aspartate: step 1/3.</text>
</comment>
<dbReference type="Proteomes" id="UP000824890">
    <property type="component" value="Unassembled WGS sequence"/>
</dbReference>
<keyword evidence="12" id="KW-1185">Reference proteome</keyword>
<dbReference type="Pfam" id="PF00696">
    <property type="entry name" value="AA_kinase"/>
    <property type="match status" value="1"/>
</dbReference>
<dbReference type="SUPFAM" id="SSF53633">
    <property type="entry name" value="Carbamate kinase-like"/>
    <property type="match status" value="1"/>
</dbReference>
<reference evidence="11 12" key="1">
    <citation type="submission" date="2021-05" db="EMBL/GenBank/DDBJ databases">
        <title>Genome Assembly of Synthetic Allotetraploid Brassica napus Reveals Homoeologous Exchanges between Subgenomes.</title>
        <authorList>
            <person name="Davis J.T."/>
        </authorList>
    </citation>
    <scope>NUCLEOTIDE SEQUENCE [LARGE SCALE GENOMIC DNA]</scope>
    <source>
        <strain evidence="12">cv. Da-Ae</strain>
        <tissue evidence="11">Seedling</tissue>
    </source>
</reference>
<accession>A0ABQ8ATE8</accession>
<dbReference type="InterPro" id="IPR001048">
    <property type="entry name" value="Asp/Glu/Uridylate_kinase"/>
</dbReference>
<dbReference type="NCBIfam" id="TIGR00657">
    <property type="entry name" value="asp_kinases"/>
    <property type="match status" value="1"/>
</dbReference>
<evidence type="ECO:0000256" key="5">
    <source>
        <dbReference type="ARBA" id="ARBA00022777"/>
    </source>
</evidence>
<keyword evidence="6" id="KW-0067">ATP-binding</keyword>
<feature type="domain" description="ACT" evidence="10">
    <location>
        <begin position="390"/>
        <end position="466"/>
    </location>
</feature>
<evidence type="ECO:0000256" key="3">
    <source>
        <dbReference type="ARBA" id="ARBA00022697"/>
    </source>
</evidence>
<evidence type="ECO:0000256" key="2">
    <source>
        <dbReference type="ARBA" id="ARBA00022679"/>
    </source>
</evidence>
<evidence type="ECO:0000259" key="10">
    <source>
        <dbReference type="PROSITE" id="PS51671"/>
    </source>
</evidence>
<evidence type="ECO:0000313" key="12">
    <source>
        <dbReference type="Proteomes" id="UP000824890"/>
    </source>
</evidence>
<dbReference type="InterPro" id="IPR018042">
    <property type="entry name" value="Aspartate_kinase_CS"/>
</dbReference>
<comment type="pathway">
    <text evidence="8">Amino-acid biosynthesis; L-threonine biosynthesis; L-threonine from L-aspartate: step 1/5.</text>
</comment>
<comment type="catalytic activity">
    <reaction evidence="7">
        <text>L-aspartate + ATP = 4-phospho-L-aspartate + ADP</text>
        <dbReference type="Rhea" id="RHEA:23776"/>
        <dbReference type="ChEBI" id="CHEBI:29991"/>
        <dbReference type="ChEBI" id="CHEBI:30616"/>
        <dbReference type="ChEBI" id="CHEBI:57535"/>
        <dbReference type="ChEBI" id="CHEBI:456216"/>
        <dbReference type="EC" id="2.7.2.4"/>
    </reaction>
</comment>
<keyword evidence="2 7" id="KW-0808">Transferase</keyword>
<keyword evidence="8" id="KW-0028">Amino-acid biosynthesis</keyword>
<dbReference type="CDD" id="cd04918">
    <property type="entry name" value="ACT_AK1-AT_2"/>
    <property type="match status" value="1"/>
</dbReference>
<keyword evidence="3" id="KW-0791">Threonine biosynthesis</keyword>
<dbReference type="InterPro" id="IPR054352">
    <property type="entry name" value="ACT_Aspartokinase"/>
</dbReference>
<keyword evidence="4" id="KW-0547">Nucleotide-binding</keyword>
<dbReference type="PANTHER" id="PTHR21499">
    <property type="entry name" value="ASPARTATE KINASE"/>
    <property type="match status" value="1"/>
</dbReference>
<dbReference type="EMBL" id="JAGKQM010000012">
    <property type="protein sequence ID" value="KAH0895769.1"/>
    <property type="molecule type" value="Genomic_DNA"/>
</dbReference>
<feature type="region of interest" description="Disordered" evidence="9">
    <location>
        <begin position="1"/>
        <end position="34"/>
    </location>
</feature>
<dbReference type="PROSITE" id="PS00324">
    <property type="entry name" value="ASPARTOKINASE"/>
    <property type="match status" value="1"/>
</dbReference>
<gene>
    <name evidence="11" type="ORF">HID58_045337</name>
</gene>
<evidence type="ECO:0000313" key="11">
    <source>
        <dbReference type="EMBL" id="KAH0895769.1"/>
    </source>
</evidence>
<dbReference type="Pfam" id="PF22468">
    <property type="entry name" value="ACT_9"/>
    <property type="match status" value="1"/>
</dbReference>
<evidence type="ECO:0000256" key="9">
    <source>
        <dbReference type="SAM" id="MobiDB-lite"/>
    </source>
</evidence>
<name>A0ABQ8ATE8_BRANA</name>
<dbReference type="SUPFAM" id="SSF55021">
    <property type="entry name" value="ACT-like"/>
    <property type="match status" value="2"/>
</dbReference>
<evidence type="ECO:0000256" key="7">
    <source>
        <dbReference type="RuleBase" id="RU003448"/>
    </source>
</evidence>
<sequence>MAAAARVQCHNNTSFTGSPLPRRHRNSSTLHASPNRVNFTPLKWIGDGSSSCTRTVSGPPLKGGGTTTVRAAFEEEKKTDAVNEVAEEKRRFTCVMKFGGSSVATAERMREVADLVLTFPEESPVIVLSAMGKTTNNLLLLRRERRLTVKELEIDLSVVSSFLEELEQLLKGIAMMKELTLRTRDYLVSFGECLSTRIFAAYLNKIGVKARQYDAFEIGFITTDDFTNGDILEATYPAVAKRLYDDWMHDPAVPVVTGFLGKGWKTCAVTTLGRGGSDLTATTIGKALGLQEIQVWKDVDGVLTCDPTIYKRATPVPYLTFDEAAELAYFGAQVLHPQSMRPAREGGIPVRVKNSYNPKAPGTIITKTRDMTKTVLTSIVLKRNVTMLDIASTRMLGQVGFLAKVFSIFEDLEISVDVVATSEVSISLTLDPGLIFVPCKQELDHVVEELEKIAVVNLAKGRAIISLIGNVQHSSLILERAFHVLWTKGINVQMISQGASKVNISLIVNDAEAEGCVEALHKSFFESGDLSELLIQPRLGNGSPVRAMQVEN</sequence>
<evidence type="ECO:0000256" key="1">
    <source>
        <dbReference type="ARBA" id="ARBA00010122"/>
    </source>
</evidence>
<dbReference type="PANTHER" id="PTHR21499:SF58">
    <property type="entry name" value="ASPARTOKINASE 1, CHLOROPLASTIC"/>
    <property type="match status" value="1"/>
</dbReference>
<protein>
    <recommendedName>
        <fullName evidence="7">Aspartokinase</fullName>
        <ecNumber evidence="7">2.7.2.4</ecNumber>
    </recommendedName>
</protein>
<evidence type="ECO:0000256" key="8">
    <source>
        <dbReference type="RuleBase" id="RU004249"/>
    </source>
</evidence>
<organism evidence="11 12">
    <name type="scientific">Brassica napus</name>
    <name type="common">Rape</name>
    <dbReference type="NCBI Taxonomy" id="3708"/>
    <lineage>
        <taxon>Eukaryota</taxon>
        <taxon>Viridiplantae</taxon>
        <taxon>Streptophyta</taxon>
        <taxon>Embryophyta</taxon>
        <taxon>Tracheophyta</taxon>
        <taxon>Spermatophyta</taxon>
        <taxon>Magnoliopsida</taxon>
        <taxon>eudicotyledons</taxon>
        <taxon>Gunneridae</taxon>
        <taxon>Pentapetalae</taxon>
        <taxon>rosids</taxon>
        <taxon>malvids</taxon>
        <taxon>Brassicales</taxon>
        <taxon>Brassicaceae</taxon>
        <taxon>Brassiceae</taxon>
        <taxon>Brassica</taxon>
    </lineage>
</organism>
<dbReference type="InterPro" id="IPR002912">
    <property type="entry name" value="ACT_dom"/>
</dbReference>
<dbReference type="InterPro" id="IPR047895">
    <property type="entry name" value="AK1_ACT_2"/>
</dbReference>
<dbReference type="PROSITE" id="PS51671">
    <property type="entry name" value="ACT"/>
    <property type="match status" value="1"/>
</dbReference>
<comment type="caution">
    <text evidence="11">The sequence shown here is derived from an EMBL/GenBank/DDBJ whole genome shotgun (WGS) entry which is preliminary data.</text>
</comment>
<comment type="similarity">
    <text evidence="1 7">Belongs to the aspartokinase family.</text>
</comment>
<dbReference type="InterPro" id="IPR001341">
    <property type="entry name" value="Asp_kinase"/>
</dbReference>
<dbReference type="InterPro" id="IPR042199">
    <property type="entry name" value="AsparK_Bifunc_asparK/hSer_DH"/>
</dbReference>
<dbReference type="Gene3D" id="1.20.120.1320">
    <property type="entry name" value="Aspartokinase, catalytic domain"/>
    <property type="match status" value="1"/>
</dbReference>
<dbReference type="InterPro" id="IPR045865">
    <property type="entry name" value="ACT-like_dom_sf"/>
</dbReference>
<dbReference type="Gene3D" id="3.30.70.260">
    <property type="match status" value="2"/>
</dbReference>
<keyword evidence="5 7" id="KW-0418">Kinase</keyword>
<dbReference type="Gene3D" id="3.40.1160.10">
    <property type="entry name" value="Acetylglutamate kinase-like"/>
    <property type="match status" value="1"/>
</dbReference>
<evidence type="ECO:0000256" key="4">
    <source>
        <dbReference type="ARBA" id="ARBA00022741"/>
    </source>
</evidence>
<comment type="pathway">
    <text evidence="8">Amino-acid biosynthesis; L-lysine biosynthesis via DAP pathway; (S)-tetrahydrodipicolinate from L-aspartate: step 1/4.</text>
</comment>